<reference evidence="1 2" key="3">
    <citation type="journal article" date="2016" name="Sci. Rep.">
        <title>Genome-wide diversity and gene expression profiling of Babesia microti isolates identify polymorphic genes that mediate host-pathogen interactions.</title>
        <authorList>
            <person name="Silva J.C."/>
            <person name="Cornillot E."/>
            <person name="McCracken C."/>
            <person name="Usmani-Brown S."/>
            <person name="Dwivedi A."/>
            <person name="Ifeonu O.O."/>
            <person name="Crabtree J."/>
            <person name="Gotia H.T."/>
            <person name="Virji A.Z."/>
            <person name="Reynes C."/>
            <person name="Colinge J."/>
            <person name="Kumar V."/>
            <person name="Lawres L."/>
            <person name="Pazzi J.E."/>
            <person name="Pablo J.V."/>
            <person name="Hung C."/>
            <person name="Brancato J."/>
            <person name="Kumari P."/>
            <person name="Orvis J."/>
            <person name="Tretina K."/>
            <person name="Chibucos M."/>
            <person name="Ott S."/>
            <person name="Sadzewicz L."/>
            <person name="Sengamalay N."/>
            <person name="Shetty A.C."/>
            <person name="Su Q."/>
            <person name="Tallon L."/>
            <person name="Fraser C.M."/>
            <person name="Frutos R."/>
            <person name="Molina D.M."/>
            <person name="Krause P.J."/>
            <person name="Ben Mamoun C."/>
        </authorList>
    </citation>
    <scope>NUCLEOTIDE SEQUENCE [LARGE SCALE GENOMIC DNA]</scope>
    <source>
        <strain evidence="1 2">RI</strain>
    </source>
</reference>
<dbReference type="KEGG" id="bmic:BMR1_02g02835"/>
<dbReference type="GeneID" id="24424349"/>
<reference evidence="1 2" key="2">
    <citation type="journal article" date="2013" name="PLoS ONE">
        <title>Whole genome mapping and re-organization of the nuclear and mitochondrial genomes of Babesia microti isolates.</title>
        <authorList>
            <person name="Cornillot E."/>
            <person name="Dassouli A."/>
            <person name="Garg A."/>
            <person name="Pachikara N."/>
            <person name="Randazzo S."/>
            <person name="Depoix D."/>
            <person name="Carcy B."/>
            <person name="Delbecq S."/>
            <person name="Frutos R."/>
            <person name="Silva J.C."/>
            <person name="Sutton R."/>
            <person name="Krause P.J."/>
            <person name="Mamoun C.B."/>
        </authorList>
    </citation>
    <scope>NUCLEOTIDE SEQUENCE [LARGE SCALE GENOMIC DNA]</scope>
    <source>
        <strain evidence="1 2">RI</strain>
    </source>
</reference>
<sequence length="552" mass="63140">MNLDNDYTHLSEKAQFAAFDMLSDLIYTISELESRGSVHLSHLNNIRSEITAKFRAIKHIKSLKCCPSVYESLIDKIDLVDFLEASQRVEFDSHILQFSGQGCFAIPRIPPPPEITSEFVSAWNDFFSYKNGPSILKRGKRKKPEHDQFNPIPIDQDERNIQMTDDLSQNLHDAKDDEDIIENSTQGHTLERVGSYKLDDQQNLDLELEVRFKFDLIDNRSALLEWASTCGSNLESIKQLQNWAIKETNQSVSMGNFIKIDSTEVWKWNPPIEQSWTAGANNNLTMDIPLIGNLSSEKMCISHIVELRKLRFGPNRMNSHDTTNESAFENYNLKCDIGTVVNEKRWAFMKNMSLFYNALEGLHRVYKNLNNAALNIVDKEQKMAIEQSMAILSVFEEQYKTVFKDNILFKQFQFIDTKKMRTKKKLLALASMIIATPPCDNGILSTIHGELGSYIQYIKKSKSKKPSNLIVDMTQKSLIKRSCGEMTNTIDCVKNPVCLPVAFPTSLELVTLDLPCEIFSQHKLRVGNSLLYNTDLLLEQLITKSPLFSFTF</sequence>
<dbReference type="VEuPathDB" id="PiroplasmaDB:BMR1_02g02835"/>
<name>I7IGE5_BABMR</name>
<evidence type="ECO:0000313" key="1">
    <source>
        <dbReference type="EMBL" id="CCF73721.1"/>
    </source>
</evidence>
<evidence type="ECO:0000313" key="2">
    <source>
        <dbReference type="Proteomes" id="UP000002899"/>
    </source>
</evidence>
<dbReference type="EMBL" id="FO082872">
    <property type="protein sequence ID" value="CCF73721.1"/>
    <property type="molecule type" value="Genomic_DNA"/>
</dbReference>
<keyword evidence="2" id="KW-1185">Reference proteome</keyword>
<reference evidence="1 2" key="1">
    <citation type="journal article" date="2012" name="Nucleic Acids Res.">
        <title>Sequencing of the smallest Apicomplexan genome from the human pathogen Babesia microti.</title>
        <authorList>
            <person name="Cornillot E."/>
            <person name="Hadj-Kaddour K."/>
            <person name="Dassouli A."/>
            <person name="Noel B."/>
            <person name="Ranwez V."/>
            <person name="Vacherie B."/>
            <person name="Augagneur Y."/>
            <person name="Bres V."/>
            <person name="Duclos A."/>
            <person name="Randazzo S."/>
            <person name="Carcy B."/>
            <person name="Debierre-Grockiego F."/>
            <person name="Delbecq S."/>
            <person name="Moubri-Menage K."/>
            <person name="Shams-Eldin H."/>
            <person name="Usmani-Brown S."/>
            <person name="Bringaud F."/>
            <person name="Wincker P."/>
            <person name="Vivares C.P."/>
            <person name="Schwarz R.T."/>
            <person name="Schetters T.P."/>
            <person name="Krause P.J."/>
            <person name="Gorenflot A."/>
            <person name="Berry V."/>
            <person name="Barbe V."/>
            <person name="Ben Mamoun C."/>
        </authorList>
    </citation>
    <scope>NUCLEOTIDE SEQUENCE [LARGE SCALE GENOMIC DNA]</scope>
    <source>
        <strain evidence="1 2">RI</strain>
    </source>
</reference>
<dbReference type="AlphaFoldDB" id="I7IGE5"/>
<dbReference type="RefSeq" id="XP_012648330.1">
    <property type="nucleotide sequence ID" value="XM_012792876.1"/>
</dbReference>
<organism evidence="1 2">
    <name type="scientific">Babesia microti (strain RI)</name>
    <dbReference type="NCBI Taxonomy" id="1133968"/>
    <lineage>
        <taxon>Eukaryota</taxon>
        <taxon>Sar</taxon>
        <taxon>Alveolata</taxon>
        <taxon>Apicomplexa</taxon>
        <taxon>Aconoidasida</taxon>
        <taxon>Piroplasmida</taxon>
        <taxon>Babesiidae</taxon>
        <taxon>Babesia</taxon>
    </lineage>
</organism>
<dbReference type="Proteomes" id="UP000002899">
    <property type="component" value="Chromosome II"/>
</dbReference>
<protein>
    <submittedName>
        <fullName evidence="1">Uncharacterized protein</fullName>
    </submittedName>
</protein>
<proteinExistence type="predicted"/>
<gene>
    <name evidence="1" type="ORF">BMR1_02g02835</name>
</gene>
<accession>I7IGE5</accession>